<dbReference type="GO" id="GO:0016787">
    <property type="term" value="F:hydrolase activity"/>
    <property type="evidence" value="ECO:0007669"/>
    <property type="project" value="UniProtKB-KW"/>
</dbReference>
<reference evidence="1 2" key="1">
    <citation type="submission" date="2021-11" db="EMBL/GenBank/DDBJ databases">
        <title>Lacrimispora sp. nov. NSJ-141 isolated from human feces.</title>
        <authorList>
            <person name="Abdugheni R."/>
        </authorList>
    </citation>
    <scope>NUCLEOTIDE SEQUENCE [LARGE SCALE GENOMIC DNA]</scope>
    <source>
        <strain evidence="1 2">NSJ-141</strain>
    </source>
</reference>
<dbReference type="Proteomes" id="UP001299265">
    <property type="component" value="Unassembled WGS sequence"/>
</dbReference>
<gene>
    <name evidence="1" type="ORF">LQE92_10020</name>
</gene>
<dbReference type="EMBL" id="JAJNOR010000005">
    <property type="protein sequence ID" value="MCD2492963.1"/>
    <property type="molecule type" value="Genomic_DNA"/>
</dbReference>
<sequence>MVTLCTNPNCNLLSNHKGKHQFVYKKAWKDHFIAEDINKIDKAGYCTPRGGAKGGYQNHVNRNSKVIIPYEKLSEVNLDNYQDGYVIRLFPSQYFSAKNTVNEAFIENADVIVGENAFVLYRTYEDFENYPPLSTWEIRSILKYDKHKKAYCIPSKDRGGDMIDCGHYLLRISNSGTNKKQNKFEGPAQGIFAPEYADTNTNFLCQAVLAWLIIKTENSPYDESDFEHLKAILKKHNLLDSPHFENDYILHNGKTTCPLCQRTIFHSELNEMISFDDEEGLENSTDQVGSTRSTKVNLFHMVPLCYSSLENIPTQVSWGHAICNTRLGQRRCYTFKDLQSTEIEIEINEGQKKRLLGYANASQNFIRSQNGDVWIRISKGDE</sequence>
<proteinExistence type="predicted"/>
<keyword evidence="1" id="KW-0540">Nuclease</keyword>
<keyword evidence="1" id="KW-0255">Endonuclease</keyword>
<dbReference type="AlphaFoldDB" id="A0AAP2RKA3"/>
<evidence type="ECO:0000313" key="1">
    <source>
        <dbReference type="EMBL" id="MCD2492963.1"/>
    </source>
</evidence>
<dbReference type="GO" id="GO:0004519">
    <property type="term" value="F:endonuclease activity"/>
    <property type="evidence" value="ECO:0007669"/>
    <property type="project" value="UniProtKB-KW"/>
</dbReference>
<evidence type="ECO:0000313" key="2">
    <source>
        <dbReference type="Proteomes" id="UP001299265"/>
    </source>
</evidence>
<name>A0AAP2RKA3_9FIRM</name>
<keyword evidence="2" id="KW-1185">Reference proteome</keyword>
<dbReference type="RefSeq" id="WP_231062830.1">
    <property type="nucleotide sequence ID" value="NZ_JAJNOR010000005.1"/>
</dbReference>
<organism evidence="1 2">
    <name type="scientific">Lientehia hominis</name>
    <dbReference type="NCBI Taxonomy" id="2897778"/>
    <lineage>
        <taxon>Bacteria</taxon>
        <taxon>Bacillati</taxon>
        <taxon>Bacillota</taxon>
        <taxon>Clostridia</taxon>
        <taxon>Lachnospirales</taxon>
        <taxon>Lachnospiraceae</taxon>
        <taxon>Lientehia</taxon>
    </lineage>
</organism>
<keyword evidence="1" id="KW-0378">Hydrolase</keyword>
<comment type="caution">
    <text evidence="1">The sequence shown here is derived from an EMBL/GenBank/DDBJ whole genome shotgun (WGS) entry which is preliminary data.</text>
</comment>
<dbReference type="EC" id="3.1.21.-" evidence="1"/>
<protein>
    <submittedName>
        <fullName evidence="1">BstXI family restriction endonuclease</fullName>
        <ecNumber evidence="1">3.1.21.-</ecNumber>
    </submittedName>
</protein>
<accession>A0AAP2RKA3</accession>